<keyword evidence="2" id="KW-1185">Reference proteome</keyword>
<sequence>MPLTDCCLVHHVSTHSWTHSVFCPSGTVFTMPTRASNYPIRHDTDSPGTRLRRHLSAGVKLANPGLTRQVFRRDGAPSYYLPRQRIHRLSSD</sequence>
<feature type="non-terminal residue" evidence="1">
    <location>
        <position position="92"/>
    </location>
</feature>
<reference evidence="1" key="1">
    <citation type="submission" date="2018-04" db="EMBL/GenBank/DDBJ databases">
        <title>Whole genome sequencing of Hypsizygus marmoreus.</title>
        <authorList>
            <person name="Choi I.-G."/>
            <person name="Min B."/>
            <person name="Kim J.-G."/>
            <person name="Kim S."/>
            <person name="Oh Y.-L."/>
            <person name="Kong W.-S."/>
            <person name="Park H."/>
            <person name="Jeong J."/>
            <person name="Song E.-S."/>
        </authorList>
    </citation>
    <scope>NUCLEOTIDE SEQUENCE [LARGE SCALE GENOMIC DNA]</scope>
    <source>
        <strain evidence="1">51987-8</strain>
    </source>
</reference>
<proteinExistence type="predicted"/>
<dbReference type="Proteomes" id="UP000076154">
    <property type="component" value="Unassembled WGS sequence"/>
</dbReference>
<accession>A0A369J691</accession>
<dbReference type="EMBL" id="LUEZ02000134">
    <property type="protein sequence ID" value="RDB16107.1"/>
    <property type="molecule type" value="Genomic_DNA"/>
</dbReference>
<dbReference type="AlphaFoldDB" id="A0A369J691"/>
<comment type="caution">
    <text evidence="1">The sequence shown here is derived from an EMBL/GenBank/DDBJ whole genome shotgun (WGS) entry which is preliminary data.</text>
</comment>
<evidence type="ECO:0000313" key="2">
    <source>
        <dbReference type="Proteomes" id="UP000076154"/>
    </source>
</evidence>
<dbReference type="InParanoid" id="A0A369J691"/>
<protein>
    <submittedName>
        <fullName evidence="1">Uncharacterized protein</fullName>
    </submittedName>
</protein>
<gene>
    <name evidence="1" type="ORF">Hypma_003409</name>
</gene>
<evidence type="ECO:0000313" key="1">
    <source>
        <dbReference type="EMBL" id="RDB16107.1"/>
    </source>
</evidence>
<organism evidence="1 2">
    <name type="scientific">Hypsizygus marmoreus</name>
    <name type="common">White beech mushroom</name>
    <name type="synonym">Agaricus marmoreus</name>
    <dbReference type="NCBI Taxonomy" id="39966"/>
    <lineage>
        <taxon>Eukaryota</taxon>
        <taxon>Fungi</taxon>
        <taxon>Dikarya</taxon>
        <taxon>Basidiomycota</taxon>
        <taxon>Agaricomycotina</taxon>
        <taxon>Agaricomycetes</taxon>
        <taxon>Agaricomycetidae</taxon>
        <taxon>Agaricales</taxon>
        <taxon>Tricholomatineae</taxon>
        <taxon>Lyophyllaceae</taxon>
        <taxon>Hypsizygus</taxon>
    </lineage>
</organism>
<name>A0A369J691_HYPMA</name>